<name>A0A5D4T1D8_9BACI</name>
<dbReference type="EMBL" id="VTEV01000002">
    <property type="protein sequence ID" value="TYS69413.1"/>
    <property type="molecule type" value="Genomic_DNA"/>
</dbReference>
<protein>
    <submittedName>
        <fullName evidence="1">Uncharacterized protein</fullName>
    </submittedName>
</protein>
<evidence type="ECO:0000313" key="2">
    <source>
        <dbReference type="Proteomes" id="UP000322524"/>
    </source>
</evidence>
<reference evidence="1 2" key="1">
    <citation type="submission" date="2019-08" db="EMBL/GenBank/DDBJ databases">
        <title>Bacillus genomes from the desert of Cuatro Cienegas, Coahuila.</title>
        <authorList>
            <person name="Olmedo-Alvarez G."/>
        </authorList>
    </citation>
    <scope>NUCLEOTIDE SEQUENCE [LARGE SCALE GENOMIC DNA]</scope>
    <source>
        <strain evidence="1 2">CH28_1T</strain>
    </source>
</reference>
<proteinExistence type="predicted"/>
<accession>A0A5D4T1D8</accession>
<dbReference type="AlphaFoldDB" id="A0A5D4T1D8"/>
<evidence type="ECO:0000313" key="1">
    <source>
        <dbReference type="EMBL" id="TYS69413.1"/>
    </source>
</evidence>
<gene>
    <name evidence="1" type="ORF">FZC76_03990</name>
</gene>
<dbReference type="Proteomes" id="UP000322524">
    <property type="component" value="Unassembled WGS sequence"/>
</dbReference>
<sequence length="59" mass="7074">MLRPRRLAEEAQGRPAESEAICGNQQRLLTNTKNLVIIQWRRVMLSCLLHREERKRMWS</sequence>
<comment type="caution">
    <text evidence="1">The sequence shown here is derived from an EMBL/GenBank/DDBJ whole genome shotgun (WGS) entry which is preliminary data.</text>
</comment>
<organism evidence="1 2">
    <name type="scientific">Sutcliffiella horikoshii</name>
    <dbReference type="NCBI Taxonomy" id="79883"/>
    <lineage>
        <taxon>Bacteria</taxon>
        <taxon>Bacillati</taxon>
        <taxon>Bacillota</taxon>
        <taxon>Bacilli</taxon>
        <taxon>Bacillales</taxon>
        <taxon>Bacillaceae</taxon>
        <taxon>Sutcliffiella</taxon>
    </lineage>
</organism>